<comment type="similarity">
    <text evidence="2 10">Belongs to the GPI inositol-deacylase family.</text>
</comment>
<feature type="transmembrane region" description="Helical" evidence="10">
    <location>
        <begin position="587"/>
        <end position="606"/>
    </location>
</feature>
<feature type="domain" description="GPI inositol-deacylase PGAP1-like alpha/beta" evidence="11">
    <location>
        <begin position="94"/>
        <end position="316"/>
    </location>
</feature>
<dbReference type="Pfam" id="PF07819">
    <property type="entry name" value="PGAP1"/>
    <property type="match status" value="1"/>
</dbReference>
<evidence type="ECO:0000256" key="7">
    <source>
        <dbReference type="ARBA" id="ARBA00022927"/>
    </source>
</evidence>
<comment type="function">
    <text evidence="10">Involved in inositol deacylation of GPI-anchored proteins which plays important roles in the quality control and ER-associated degradation of GPI-anchored proteins.</text>
</comment>
<keyword evidence="9 10" id="KW-0472">Membrane</keyword>
<evidence type="ECO:0000313" key="12">
    <source>
        <dbReference type="EMBL" id="CAI7990562.1"/>
    </source>
</evidence>
<dbReference type="PANTHER" id="PTHR15495:SF7">
    <property type="entry name" value="GPI INOSITOL-DEACYLASE"/>
    <property type="match status" value="1"/>
</dbReference>
<accession>A0AA35QTC3</accession>
<keyword evidence="3 10" id="KW-0813">Transport</keyword>
<evidence type="ECO:0000256" key="8">
    <source>
        <dbReference type="ARBA" id="ARBA00022989"/>
    </source>
</evidence>
<evidence type="ECO:0000256" key="3">
    <source>
        <dbReference type="ARBA" id="ARBA00022448"/>
    </source>
</evidence>
<dbReference type="GO" id="GO:0015031">
    <property type="term" value="P:protein transport"/>
    <property type="evidence" value="ECO:0007669"/>
    <property type="project" value="UniProtKB-KW"/>
</dbReference>
<dbReference type="AlphaFoldDB" id="A0AA35QTC3"/>
<dbReference type="GO" id="GO:0005789">
    <property type="term" value="C:endoplasmic reticulum membrane"/>
    <property type="evidence" value="ECO:0007669"/>
    <property type="project" value="UniProtKB-SubCell"/>
</dbReference>
<evidence type="ECO:0000256" key="6">
    <source>
        <dbReference type="ARBA" id="ARBA00022824"/>
    </source>
</evidence>
<keyword evidence="7 10" id="KW-0653">Protein transport</keyword>
<comment type="caution">
    <text evidence="12">The sequence shown here is derived from an EMBL/GenBank/DDBJ whole genome shotgun (WGS) entry which is preliminary data.</text>
</comment>
<dbReference type="PANTHER" id="PTHR15495">
    <property type="entry name" value="NEGATIVE REGULATOR OF VESICLE FORMATION-RELATED"/>
    <property type="match status" value="1"/>
</dbReference>
<organism evidence="12 13">
    <name type="scientific">Geodia barretti</name>
    <name type="common">Barrett's horny sponge</name>
    <dbReference type="NCBI Taxonomy" id="519541"/>
    <lineage>
        <taxon>Eukaryota</taxon>
        <taxon>Metazoa</taxon>
        <taxon>Porifera</taxon>
        <taxon>Demospongiae</taxon>
        <taxon>Heteroscleromorpha</taxon>
        <taxon>Tetractinellida</taxon>
        <taxon>Astrophorina</taxon>
        <taxon>Geodiidae</taxon>
        <taxon>Geodia</taxon>
    </lineage>
</organism>
<feature type="transmembrane region" description="Helical" evidence="10">
    <location>
        <begin position="698"/>
        <end position="722"/>
    </location>
</feature>
<reference evidence="12" key="1">
    <citation type="submission" date="2023-03" db="EMBL/GenBank/DDBJ databases">
        <authorList>
            <person name="Steffen K."/>
            <person name="Cardenas P."/>
        </authorList>
    </citation>
    <scope>NUCLEOTIDE SEQUENCE</scope>
</reference>
<evidence type="ECO:0000256" key="9">
    <source>
        <dbReference type="ARBA" id="ARBA00023136"/>
    </source>
</evidence>
<sequence>MKSKRSQNAVILGYLQALWLPFLVCGLLAASAVDLVPRLTHSDCEMTWMFSWPQYQRLNLSLELREAYPQYGLHLYRENRNREEPLLDAAPLRLRGLPALFIPGNAGSHKQVRSSASIALQMHRHEFPRLRHFDFFTVDLNEEFSGLFGGVLLRQTQFVAASIRHILSLYPSSPSRPSSVLIVAHSMGGVVAQALFTLPNFPSSLVSTIITLSSPLARPVVTFDPSLMEFYTRISEVWYNDREGGVARNVTLVSVSGGDSDVQVPFHLTIPSSHPHQTHTPTIGSPAVPRNWVPADHRAVVWCRRLQLALSRGLFTLQTPPTNELTSDPSRQREVFHHLLFRGWSVPMTPSNTHLNSKGWKLVDSNPHFHEGSLPSMTALPLSSSSPSTLLLVATNSPTVHWLYVCVLSPSTSAKANCTDFSHRARLLPPRENVVKYVTLNEGELEGGTHVVVKTSLSGREKGRGREFVLFEWCQNRSLSLDLPFWGMTSSLHLPPSSHCTLTKVTLPQLTQIWTAHSAVVTASCAGVKGGLVLPRLPHTPLLHDNGTGRLVVPLSLQVPLRDDSVAELIVWSPSNCSLSVTLSPSLLSLAGKLLVLYTPLLLPWVTAVAMASPRTHLIGEMVLLAVMWGVTSTGLLPGTDWDQLTRDGLWPAWAPPLLHLVARGLFLVLRPLLLRLPSLLLSRCLRGNNRVVVGTLVAMWCPGLILCSALGLLLSLAAYTLKAVDGRQRQVQSLLLCLVFLSLPSLCSWIKNIRFSLQLYPDPLFWQVGVASAVSLLPLLLPPRPNQFSRLAGGCGFTYMPLPLVSASSLLSVSLVLYCSVHTYRLSYFVTAAILLSLFSRLTNRQPYKSD</sequence>
<dbReference type="GO" id="GO:0006888">
    <property type="term" value="P:endoplasmic reticulum to Golgi vesicle-mediated transport"/>
    <property type="evidence" value="ECO:0007669"/>
    <property type="project" value="TreeGrafter"/>
</dbReference>
<keyword evidence="5 10" id="KW-0378">Hydrolase</keyword>
<feature type="transmembrane region" description="Helical" evidence="10">
    <location>
        <begin position="734"/>
        <end position="753"/>
    </location>
</feature>
<dbReference type="EMBL" id="CASHTH010000074">
    <property type="protein sequence ID" value="CAI7990562.1"/>
    <property type="molecule type" value="Genomic_DNA"/>
</dbReference>
<keyword evidence="8 10" id="KW-1133">Transmembrane helix</keyword>
<protein>
    <recommendedName>
        <fullName evidence="10">GPI inositol-deacylase</fullName>
        <ecNumber evidence="10">3.1.-.-</ecNumber>
    </recommendedName>
</protein>
<evidence type="ECO:0000259" key="11">
    <source>
        <dbReference type="Pfam" id="PF07819"/>
    </source>
</evidence>
<feature type="transmembrane region" description="Helical" evidence="10">
    <location>
        <begin position="827"/>
        <end position="844"/>
    </location>
</feature>
<feature type="transmembrane region" description="Helical" evidence="10">
    <location>
        <begin position="658"/>
        <end position="677"/>
    </location>
</feature>
<evidence type="ECO:0000256" key="2">
    <source>
        <dbReference type="ARBA" id="ARBA00006931"/>
    </source>
</evidence>
<evidence type="ECO:0000256" key="4">
    <source>
        <dbReference type="ARBA" id="ARBA00022692"/>
    </source>
</evidence>
<dbReference type="InterPro" id="IPR012908">
    <property type="entry name" value="PGAP1-ab_dom-like"/>
</dbReference>
<evidence type="ECO:0000256" key="5">
    <source>
        <dbReference type="ARBA" id="ARBA00022801"/>
    </source>
</evidence>
<dbReference type="SUPFAM" id="SSF53474">
    <property type="entry name" value="alpha/beta-Hydrolases"/>
    <property type="match status" value="1"/>
</dbReference>
<keyword evidence="4 10" id="KW-0812">Transmembrane</keyword>
<dbReference type="InterPro" id="IPR029058">
    <property type="entry name" value="AB_hydrolase_fold"/>
</dbReference>
<dbReference type="Proteomes" id="UP001174909">
    <property type="component" value="Unassembled WGS sequence"/>
</dbReference>
<proteinExistence type="inferred from homology"/>
<dbReference type="EC" id="3.1.-.-" evidence="10"/>
<name>A0AA35QTC3_GEOBA</name>
<evidence type="ECO:0000256" key="1">
    <source>
        <dbReference type="ARBA" id="ARBA00004477"/>
    </source>
</evidence>
<comment type="subcellular location">
    <subcellularLocation>
        <location evidence="1">Endoplasmic reticulum membrane</location>
        <topology evidence="1">Multi-pass membrane protein</topology>
    </subcellularLocation>
</comment>
<gene>
    <name evidence="12" type="ORF">GBAR_LOCUS505</name>
</gene>
<dbReference type="GO" id="GO:0006505">
    <property type="term" value="P:GPI anchor metabolic process"/>
    <property type="evidence" value="ECO:0007669"/>
    <property type="project" value="TreeGrafter"/>
</dbReference>
<feature type="transmembrane region" description="Helical" evidence="10">
    <location>
        <begin position="802"/>
        <end position="820"/>
    </location>
</feature>
<dbReference type="GO" id="GO:0050185">
    <property type="term" value="F:phosphatidylinositol deacylase activity"/>
    <property type="evidence" value="ECO:0007669"/>
    <property type="project" value="TreeGrafter"/>
</dbReference>
<keyword evidence="6 10" id="KW-0256">Endoplasmic reticulum</keyword>
<evidence type="ECO:0000256" key="10">
    <source>
        <dbReference type="RuleBase" id="RU365011"/>
    </source>
</evidence>
<feature type="transmembrane region" description="Helical" evidence="10">
    <location>
        <begin position="618"/>
        <end position="638"/>
    </location>
</feature>
<dbReference type="InterPro" id="IPR039529">
    <property type="entry name" value="PGAP1/BST1"/>
</dbReference>
<feature type="transmembrane region" description="Helical" evidence="10">
    <location>
        <begin position="765"/>
        <end position="782"/>
    </location>
</feature>
<evidence type="ECO:0000313" key="13">
    <source>
        <dbReference type="Proteomes" id="UP001174909"/>
    </source>
</evidence>
<keyword evidence="13" id="KW-1185">Reference proteome</keyword>
<dbReference type="Gene3D" id="3.40.50.1820">
    <property type="entry name" value="alpha/beta hydrolase"/>
    <property type="match status" value="1"/>
</dbReference>